<dbReference type="InterPro" id="IPR035940">
    <property type="entry name" value="CAP_sf"/>
</dbReference>
<dbReference type="InterPro" id="IPR034113">
    <property type="entry name" value="SCP_GAPR1-like"/>
</dbReference>
<feature type="chain" id="PRO_5039251590" evidence="2">
    <location>
        <begin position="25"/>
        <end position="225"/>
    </location>
</feature>
<dbReference type="SMART" id="SM00198">
    <property type="entry name" value="SCP"/>
    <property type="match status" value="1"/>
</dbReference>
<name>A0A1H7YAA7_9ACTN</name>
<dbReference type="PANTHER" id="PTHR10334">
    <property type="entry name" value="CYSTEINE-RICH SECRETORY PROTEIN-RELATED"/>
    <property type="match status" value="1"/>
</dbReference>
<dbReference type="InterPro" id="IPR002413">
    <property type="entry name" value="V5_allergen-like"/>
</dbReference>
<dbReference type="Proteomes" id="UP000198953">
    <property type="component" value="Unassembled WGS sequence"/>
</dbReference>
<dbReference type="STRING" id="46177.SAMN05660976_05088"/>
<reference evidence="4 5" key="1">
    <citation type="submission" date="2016-10" db="EMBL/GenBank/DDBJ databases">
        <authorList>
            <person name="de Groot N.N."/>
        </authorList>
    </citation>
    <scope>NUCLEOTIDE SEQUENCE [LARGE SCALE GENOMIC DNA]</scope>
    <source>
        <strain evidence="4 5">DSM 43357</strain>
    </source>
</reference>
<evidence type="ECO:0000259" key="3">
    <source>
        <dbReference type="SMART" id="SM00198"/>
    </source>
</evidence>
<dbReference type="InterPro" id="IPR001283">
    <property type="entry name" value="CRISP-related"/>
</dbReference>
<dbReference type="InterPro" id="IPR018244">
    <property type="entry name" value="Allrgn_V5/Tpx1_CS"/>
</dbReference>
<dbReference type="PRINTS" id="PR00838">
    <property type="entry name" value="V5ALLERGEN"/>
</dbReference>
<dbReference type="Pfam" id="PF00188">
    <property type="entry name" value="CAP"/>
    <property type="match status" value="1"/>
</dbReference>
<feature type="domain" description="SCP" evidence="3">
    <location>
        <begin position="42"/>
        <end position="204"/>
    </location>
</feature>
<organism evidence="4 5">
    <name type="scientific">Nonomuraea pusilla</name>
    <dbReference type="NCBI Taxonomy" id="46177"/>
    <lineage>
        <taxon>Bacteria</taxon>
        <taxon>Bacillati</taxon>
        <taxon>Actinomycetota</taxon>
        <taxon>Actinomycetes</taxon>
        <taxon>Streptosporangiales</taxon>
        <taxon>Streptosporangiaceae</taxon>
        <taxon>Nonomuraea</taxon>
    </lineage>
</organism>
<feature type="region of interest" description="Disordered" evidence="1">
    <location>
        <begin position="203"/>
        <end position="225"/>
    </location>
</feature>
<dbReference type="GO" id="GO:0005576">
    <property type="term" value="C:extracellular region"/>
    <property type="evidence" value="ECO:0007669"/>
    <property type="project" value="InterPro"/>
</dbReference>
<accession>A0A1H7YAA7</accession>
<feature type="signal peptide" evidence="2">
    <location>
        <begin position="1"/>
        <end position="24"/>
    </location>
</feature>
<keyword evidence="5" id="KW-1185">Reference proteome</keyword>
<evidence type="ECO:0000256" key="1">
    <source>
        <dbReference type="SAM" id="MobiDB-lite"/>
    </source>
</evidence>
<dbReference type="EMBL" id="FOBF01000013">
    <property type="protein sequence ID" value="SEM42257.1"/>
    <property type="molecule type" value="Genomic_DNA"/>
</dbReference>
<dbReference type="AlphaFoldDB" id="A0A1H7YAA7"/>
<dbReference type="RefSeq" id="WP_177227510.1">
    <property type="nucleotide sequence ID" value="NZ_FOBF01000013.1"/>
</dbReference>
<keyword evidence="2" id="KW-0732">Signal</keyword>
<gene>
    <name evidence="4" type="ORF">SAMN05660976_05088</name>
</gene>
<dbReference type="InterPro" id="IPR014044">
    <property type="entry name" value="CAP_dom"/>
</dbReference>
<proteinExistence type="predicted"/>
<evidence type="ECO:0000313" key="5">
    <source>
        <dbReference type="Proteomes" id="UP000198953"/>
    </source>
</evidence>
<sequence length="225" mass="24245">MLGSALLSVTLPVTLAAPMLVAVAGPAESAPAVPSRLPADDAFQQDCLKAHNAYRAWHGVPPLRTSPKIAEVAQLWAQRLVETRSFEHSPPAEHRRRGVSPALDRWLEAVGDSQYGENMSSFGSAMPGRVGSCADAVKGWYGEISVYDHDAPDTIENARKAGHFSQVVWKSSTQLGCGRATVTDSGWLKTYIVCNYSPAGNRPGEFRSNVPRRGTAPFRGTEGSR</sequence>
<evidence type="ECO:0000313" key="4">
    <source>
        <dbReference type="EMBL" id="SEM42257.1"/>
    </source>
</evidence>
<dbReference type="FunFam" id="3.40.33.10:FF:000010">
    <property type="entry name" value="Predicted protein"/>
    <property type="match status" value="1"/>
</dbReference>
<dbReference type="PRINTS" id="PR00837">
    <property type="entry name" value="V5TPXLIKE"/>
</dbReference>
<dbReference type="Gene3D" id="3.40.33.10">
    <property type="entry name" value="CAP"/>
    <property type="match status" value="1"/>
</dbReference>
<dbReference type="PROSITE" id="PS01009">
    <property type="entry name" value="CRISP_1"/>
    <property type="match status" value="1"/>
</dbReference>
<protein>
    <submittedName>
        <fullName evidence="4">Cysteine-rich secretory protein family protein</fullName>
    </submittedName>
</protein>
<evidence type="ECO:0000256" key="2">
    <source>
        <dbReference type="SAM" id="SignalP"/>
    </source>
</evidence>
<dbReference type="SUPFAM" id="SSF55797">
    <property type="entry name" value="PR-1-like"/>
    <property type="match status" value="1"/>
</dbReference>
<dbReference type="CDD" id="cd05382">
    <property type="entry name" value="CAP_GAPR1-like"/>
    <property type="match status" value="1"/>
</dbReference>